<name>A0A8J3MTB4_9CHLR</name>
<dbReference type="PANTHER" id="PTHR44591">
    <property type="entry name" value="STRESS RESPONSE REGULATOR PROTEIN 1"/>
    <property type="match status" value="1"/>
</dbReference>
<sequence>MVNGDLDFNYGNASWQQNGTVLQCRQGSNFLEPVTSTLCFLMGSFRSSGNAMKKVLVIDDNPTIVELIKYAVNLQGSYQVVVAYDGVQGLEQVYAERPDCVIIDVKMPRMGGYQLVRCLRGDARTSDIPLIILSAMTREEDQMTGLLSGADEYLTKPFKPTALNEAIERVLRMTPAERQSRADYLARTQTEYE</sequence>
<dbReference type="EMBL" id="BNJF01000001">
    <property type="protein sequence ID" value="GHO45448.1"/>
    <property type="molecule type" value="Genomic_DNA"/>
</dbReference>
<dbReference type="InterPro" id="IPR001789">
    <property type="entry name" value="Sig_transdc_resp-reg_receiver"/>
</dbReference>
<dbReference type="InterPro" id="IPR050595">
    <property type="entry name" value="Bact_response_regulator"/>
</dbReference>
<dbReference type="SUPFAM" id="SSF52172">
    <property type="entry name" value="CheY-like"/>
    <property type="match status" value="1"/>
</dbReference>
<proteinExistence type="predicted"/>
<organism evidence="4 5">
    <name type="scientific">Ktedonospora formicarum</name>
    <dbReference type="NCBI Taxonomy" id="2778364"/>
    <lineage>
        <taxon>Bacteria</taxon>
        <taxon>Bacillati</taxon>
        <taxon>Chloroflexota</taxon>
        <taxon>Ktedonobacteria</taxon>
        <taxon>Ktedonobacterales</taxon>
        <taxon>Ktedonobacteraceae</taxon>
        <taxon>Ktedonospora</taxon>
    </lineage>
</organism>
<comment type="caution">
    <text evidence="4">The sequence shown here is derived from an EMBL/GenBank/DDBJ whole genome shotgun (WGS) entry which is preliminary data.</text>
</comment>
<feature type="modified residue" description="4-aspartylphosphate" evidence="2">
    <location>
        <position position="104"/>
    </location>
</feature>
<dbReference type="SMART" id="SM00448">
    <property type="entry name" value="REC"/>
    <property type="match status" value="1"/>
</dbReference>
<feature type="domain" description="Response regulatory" evidence="3">
    <location>
        <begin position="54"/>
        <end position="171"/>
    </location>
</feature>
<accession>A0A8J3MTB4</accession>
<gene>
    <name evidence="4" type="ORF">KSX_36110</name>
</gene>
<dbReference type="AlphaFoldDB" id="A0A8J3MTB4"/>
<dbReference type="PANTHER" id="PTHR44591:SF23">
    <property type="entry name" value="CHEY SUBFAMILY"/>
    <property type="match status" value="1"/>
</dbReference>
<dbReference type="Pfam" id="PF00072">
    <property type="entry name" value="Response_reg"/>
    <property type="match status" value="1"/>
</dbReference>
<protein>
    <recommendedName>
        <fullName evidence="3">Response regulatory domain-containing protein</fullName>
    </recommendedName>
</protein>
<evidence type="ECO:0000256" key="1">
    <source>
        <dbReference type="ARBA" id="ARBA00022553"/>
    </source>
</evidence>
<evidence type="ECO:0000259" key="3">
    <source>
        <dbReference type="PROSITE" id="PS50110"/>
    </source>
</evidence>
<evidence type="ECO:0000313" key="5">
    <source>
        <dbReference type="Proteomes" id="UP000612362"/>
    </source>
</evidence>
<evidence type="ECO:0000313" key="4">
    <source>
        <dbReference type="EMBL" id="GHO45448.1"/>
    </source>
</evidence>
<evidence type="ECO:0000256" key="2">
    <source>
        <dbReference type="PROSITE-ProRule" id="PRU00169"/>
    </source>
</evidence>
<dbReference type="Gene3D" id="3.40.50.2300">
    <property type="match status" value="1"/>
</dbReference>
<keyword evidence="5" id="KW-1185">Reference proteome</keyword>
<dbReference type="PROSITE" id="PS50110">
    <property type="entry name" value="RESPONSE_REGULATORY"/>
    <property type="match status" value="1"/>
</dbReference>
<dbReference type="RefSeq" id="WP_220194778.1">
    <property type="nucleotide sequence ID" value="NZ_BNJF01000001.1"/>
</dbReference>
<dbReference type="Proteomes" id="UP000612362">
    <property type="component" value="Unassembled WGS sequence"/>
</dbReference>
<reference evidence="4" key="1">
    <citation type="submission" date="2020-10" db="EMBL/GenBank/DDBJ databases">
        <title>Taxonomic study of unclassified bacteria belonging to the class Ktedonobacteria.</title>
        <authorList>
            <person name="Yabe S."/>
            <person name="Wang C.M."/>
            <person name="Zheng Y."/>
            <person name="Sakai Y."/>
            <person name="Cavaletti L."/>
            <person name="Monciardini P."/>
            <person name="Donadio S."/>
        </authorList>
    </citation>
    <scope>NUCLEOTIDE SEQUENCE</scope>
    <source>
        <strain evidence="4">SOSP1-1</strain>
    </source>
</reference>
<keyword evidence="1 2" id="KW-0597">Phosphoprotein</keyword>
<dbReference type="GO" id="GO:0000160">
    <property type="term" value="P:phosphorelay signal transduction system"/>
    <property type="evidence" value="ECO:0007669"/>
    <property type="project" value="InterPro"/>
</dbReference>
<dbReference type="InterPro" id="IPR011006">
    <property type="entry name" value="CheY-like_superfamily"/>
</dbReference>